<feature type="non-terminal residue" evidence="6">
    <location>
        <position position="700"/>
    </location>
</feature>
<feature type="domain" description="DUF1985" evidence="5">
    <location>
        <begin position="218"/>
        <end position="354"/>
    </location>
</feature>
<proteinExistence type="predicted"/>
<feature type="signal peptide" evidence="4">
    <location>
        <begin position="1"/>
        <end position="18"/>
    </location>
</feature>
<dbReference type="OrthoDB" id="1750169at2759"/>
<protein>
    <recommendedName>
        <fullName evidence="5">DUF1985 domain-containing protein</fullName>
    </recommendedName>
</protein>
<dbReference type="PANTHER" id="PTHR48449:SF1">
    <property type="entry name" value="DUF1985 DOMAIN-CONTAINING PROTEIN"/>
    <property type="match status" value="1"/>
</dbReference>
<accession>A0A9J5XDL5</accession>
<keyword evidence="1" id="KW-0175">Coiled coil</keyword>
<gene>
    <name evidence="6" type="ORF">H5410_045410</name>
</gene>
<evidence type="ECO:0000313" key="6">
    <source>
        <dbReference type="EMBL" id="KAG5584976.1"/>
    </source>
</evidence>
<reference evidence="6 7" key="1">
    <citation type="submission" date="2020-09" db="EMBL/GenBank/DDBJ databases">
        <title>De no assembly of potato wild relative species, Solanum commersonii.</title>
        <authorList>
            <person name="Cho K."/>
        </authorList>
    </citation>
    <scope>NUCLEOTIDE SEQUENCE [LARGE SCALE GENOMIC DNA]</scope>
    <source>
        <strain evidence="6">LZ3.2</strain>
        <tissue evidence="6">Leaf</tissue>
    </source>
</reference>
<name>A0A9J5XDL5_SOLCO</name>
<keyword evidence="3" id="KW-1133">Transmembrane helix</keyword>
<evidence type="ECO:0000313" key="7">
    <source>
        <dbReference type="Proteomes" id="UP000824120"/>
    </source>
</evidence>
<organism evidence="6 7">
    <name type="scientific">Solanum commersonii</name>
    <name type="common">Commerson's wild potato</name>
    <name type="synonym">Commerson's nightshade</name>
    <dbReference type="NCBI Taxonomy" id="4109"/>
    <lineage>
        <taxon>Eukaryota</taxon>
        <taxon>Viridiplantae</taxon>
        <taxon>Streptophyta</taxon>
        <taxon>Embryophyta</taxon>
        <taxon>Tracheophyta</taxon>
        <taxon>Spermatophyta</taxon>
        <taxon>Magnoliopsida</taxon>
        <taxon>eudicotyledons</taxon>
        <taxon>Gunneridae</taxon>
        <taxon>Pentapetalae</taxon>
        <taxon>asterids</taxon>
        <taxon>lamiids</taxon>
        <taxon>Solanales</taxon>
        <taxon>Solanaceae</taxon>
        <taxon>Solanoideae</taxon>
        <taxon>Solaneae</taxon>
        <taxon>Solanum</taxon>
    </lineage>
</organism>
<evidence type="ECO:0000256" key="4">
    <source>
        <dbReference type="SAM" id="SignalP"/>
    </source>
</evidence>
<keyword evidence="3" id="KW-0472">Membrane</keyword>
<dbReference type="Pfam" id="PF09331">
    <property type="entry name" value="DUF1985"/>
    <property type="match status" value="1"/>
</dbReference>
<evidence type="ECO:0000256" key="1">
    <source>
        <dbReference type="SAM" id="Coils"/>
    </source>
</evidence>
<sequence>LEAHFQLYFFFFLATACSRERRHCCENIVGDFQYLRLGLLRHSRHLPQDCASMTPRKKRTTPTKTYERRIRTQRQREEELENTNLKKSIKEEREHEIDVSSTNVERDDRAVEEEQNDIAIPEKETSPIVESSPLKPSPDNFIVKSIRYANYNLESMIDRYPNLRGSLIAKSELRNFSKFRMILEKQKLVKFFRSSIFGNYLQLEDRIRFQMSLVYQLLRRQIYCHRKEEIWINYSGMPICFGMKEFSIFTGLNCHNEEVYDGENMSTKTKMRRKEILEVVGRSCKRNELIEHLQSKNLSKDVKKSLCLLYFVHSFLCGKDVNTNIPKKWILLSADRKAFSTYLWGRISYDTTIKHLLKAVKTIDGKTTNLYGFPWAFMCWAFEVVPFLQKKYKVFSKQVSSPRIFLWLLVTNNESVNINELFDPPQDSIVHPWIIPTSSEMEMEFFTTFVPKKLTKDDKIEKLEMDLNGVVAIKRDIIIDEHNLDVGGGGTSSPIVERVFSGVGDGGGGEFTPTVDRCTDGVDFERGGDFGDISGDFGVGTSSPIDENVPCLQETPSTKETIDLLNVRVESLEKTIVTMNAKIESLEKVIVTMKSKRGIRPSSKISHPYTPDYVKRTKRQISVALSSARKKKKGKVNETIIEKELVSGDSKGKNYILIIFLRFVLCYIYFIFTCEIHFFNFTNEGADIADEGADSNSKRS</sequence>
<evidence type="ECO:0000256" key="3">
    <source>
        <dbReference type="SAM" id="Phobius"/>
    </source>
</evidence>
<feature type="compositionally biased region" description="Basic and acidic residues" evidence="2">
    <location>
        <begin position="88"/>
        <end position="103"/>
    </location>
</feature>
<feature type="region of interest" description="Disordered" evidence="2">
    <location>
        <begin position="73"/>
        <end position="103"/>
    </location>
</feature>
<dbReference type="AlphaFoldDB" id="A0A9J5XDL5"/>
<keyword evidence="3" id="KW-0812">Transmembrane</keyword>
<evidence type="ECO:0000256" key="2">
    <source>
        <dbReference type="SAM" id="MobiDB-lite"/>
    </source>
</evidence>
<dbReference type="InterPro" id="IPR015410">
    <property type="entry name" value="DUF1985"/>
</dbReference>
<keyword evidence="7" id="KW-1185">Reference proteome</keyword>
<comment type="caution">
    <text evidence="6">The sequence shown here is derived from an EMBL/GenBank/DDBJ whole genome shotgun (WGS) entry which is preliminary data.</text>
</comment>
<dbReference type="PANTHER" id="PTHR48449">
    <property type="entry name" value="DUF1985 DOMAIN-CONTAINING PROTEIN"/>
    <property type="match status" value="1"/>
</dbReference>
<feature type="transmembrane region" description="Helical" evidence="3">
    <location>
        <begin position="655"/>
        <end position="672"/>
    </location>
</feature>
<dbReference type="Proteomes" id="UP000824120">
    <property type="component" value="Chromosome 9"/>
</dbReference>
<keyword evidence="4" id="KW-0732">Signal</keyword>
<feature type="chain" id="PRO_5039931222" description="DUF1985 domain-containing protein" evidence="4">
    <location>
        <begin position="19"/>
        <end position="700"/>
    </location>
</feature>
<dbReference type="EMBL" id="JACXVP010000009">
    <property type="protein sequence ID" value="KAG5584976.1"/>
    <property type="molecule type" value="Genomic_DNA"/>
</dbReference>
<feature type="coiled-coil region" evidence="1">
    <location>
        <begin position="562"/>
        <end position="589"/>
    </location>
</feature>
<evidence type="ECO:0000259" key="5">
    <source>
        <dbReference type="Pfam" id="PF09331"/>
    </source>
</evidence>